<evidence type="ECO:0000256" key="3">
    <source>
        <dbReference type="ARBA" id="ARBA00022694"/>
    </source>
</evidence>
<keyword evidence="9" id="KW-0460">Magnesium</keyword>
<dbReference type="CDD" id="cd05398">
    <property type="entry name" value="NT_ClassII-CCAase"/>
    <property type="match status" value="1"/>
</dbReference>
<comment type="cofactor">
    <cofactor evidence="1">
        <name>Mg(2+)</name>
        <dbReference type="ChEBI" id="CHEBI:18420"/>
    </cofactor>
</comment>
<keyword evidence="7" id="KW-0692">RNA repair</keyword>
<keyword evidence="5" id="KW-0479">Metal-binding</keyword>
<dbReference type="Gene3D" id="1.10.3090.10">
    <property type="entry name" value="cca-adding enzyme, domain 2"/>
    <property type="match status" value="1"/>
</dbReference>
<dbReference type="PIRSF" id="PIRSF000813">
    <property type="entry name" value="CCA_bact"/>
    <property type="match status" value="1"/>
</dbReference>
<evidence type="ECO:0000256" key="4">
    <source>
        <dbReference type="ARBA" id="ARBA00022695"/>
    </source>
</evidence>
<evidence type="ECO:0000259" key="12">
    <source>
        <dbReference type="Pfam" id="PF01743"/>
    </source>
</evidence>
<sequence length="369" mass="40698">MQIYSVGGFVRDTLLRRRGFPAVPGDHDWVVVGETPEAMIERGFLPVGEDFPVFLHPKTHEEYALARTERKTAPGYHGFVFHASSDVTLEEDLRRRDLTINAIAMDKNGELYDPYGGAEDIARGIIRHVSEAFKEDPVRILRVARFAARFPGFSIAPETMTLMRGMVDSGEADALVPERVLQEFVKGLSAPVPCRMLDVLIECGLWHRLYPEIKLSGAVRARLYRTCREGLPTSLRLAALVSGLPDGSQAKGFLSRLRASAEAQDLAKILGDSMTALAELSTPENVSSFFQRYDAVRRPARMTLLLDFRAKALPEAVHGEAPDALLRAALSAWCGIDAGSIARSAPTPRDIPTRVLAARKEAIAALWQH</sequence>
<evidence type="ECO:0000256" key="9">
    <source>
        <dbReference type="ARBA" id="ARBA00022842"/>
    </source>
</evidence>
<dbReference type="InterPro" id="IPR012006">
    <property type="entry name" value="CCA_bact"/>
</dbReference>
<evidence type="ECO:0000256" key="2">
    <source>
        <dbReference type="ARBA" id="ARBA00022679"/>
    </source>
</evidence>
<keyword evidence="4" id="KW-0548">Nucleotidyltransferase</keyword>
<dbReference type="Gene3D" id="3.30.460.10">
    <property type="entry name" value="Beta Polymerase, domain 2"/>
    <property type="match status" value="1"/>
</dbReference>
<dbReference type="PANTHER" id="PTHR47545">
    <property type="entry name" value="MULTIFUNCTIONAL CCA PROTEIN"/>
    <property type="match status" value="1"/>
</dbReference>
<dbReference type="InterPro" id="IPR032828">
    <property type="entry name" value="PolyA_RNA-bd"/>
</dbReference>
<keyword evidence="8" id="KW-0067">ATP-binding</keyword>
<dbReference type="SUPFAM" id="SSF81301">
    <property type="entry name" value="Nucleotidyltransferase"/>
    <property type="match status" value="1"/>
</dbReference>
<dbReference type="InterPro" id="IPR050124">
    <property type="entry name" value="tRNA_CCA-adding_enzyme"/>
</dbReference>
<dbReference type="GO" id="GO:0003723">
    <property type="term" value="F:RNA binding"/>
    <property type="evidence" value="ECO:0007669"/>
    <property type="project" value="UniProtKB-KW"/>
</dbReference>
<dbReference type="Pfam" id="PF01743">
    <property type="entry name" value="PolyA_pol"/>
    <property type="match status" value="1"/>
</dbReference>
<keyword evidence="6" id="KW-0547">Nucleotide-binding</keyword>
<proteinExistence type="inferred from homology"/>
<evidence type="ECO:0000313" key="15">
    <source>
        <dbReference type="Proteomes" id="UP000430564"/>
    </source>
</evidence>
<comment type="caution">
    <text evidence="14">The sequence shown here is derived from an EMBL/GenBank/DDBJ whole genome shotgun (WGS) entry which is preliminary data.</text>
</comment>
<dbReference type="Pfam" id="PF12627">
    <property type="entry name" value="PolyA_pol_RNAbd"/>
    <property type="match status" value="1"/>
</dbReference>
<dbReference type="GO" id="GO:0046872">
    <property type="term" value="F:metal ion binding"/>
    <property type="evidence" value="ECO:0007669"/>
    <property type="project" value="UniProtKB-KW"/>
</dbReference>
<evidence type="ECO:0000313" key="14">
    <source>
        <dbReference type="EMBL" id="KAB7663338.1"/>
    </source>
</evidence>
<evidence type="ECO:0000256" key="6">
    <source>
        <dbReference type="ARBA" id="ARBA00022741"/>
    </source>
</evidence>
<comment type="similarity">
    <text evidence="11">Belongs to the tRNA nucleotidyltransferase/poly(A) polymerase family.</text>
</comment>
<accession>A0A6I1EWB9</accession>
<dbReference type="GO" id="GO:0005524">
    <property type="term" value="F:ATP binding"/>
    <property type="evidence" value="ECO:0007669"/>
    <property type="project" value="UniProtKB-KW"/>
</dbReference>
<dbReference type="InterPro" id="IPR002646">
    <property type="entry name" value="PolA_pol_head_dom"/>
</dbReference>
<keyword evidence="3" id="KW-0819">tRNA processing</keyword>
<dbReference type="SUPFAM" id="SSF81891">
    <property type="entry name" value="Poly A polymerase C-terminal region-like"/>
    <property type="match status" value="1"/>
</dbReference>
<dbReference type="InterPro" id="IPR043519">
    <property type="entry name" value="NT_sf"/>
</dbReference>
<dbReference type="EMBL" id="WEHX01000001">
    <property type="protein sequence ID" value="KAB7663338.1"/>
    <property type="molecule type" value="Genomic_DNA"/>
</dbReference>
<dbReference type="RefSeq" id="WP_152157269.1">
    <property type="nucleotide sequence ID" value="NZ_WEHX01000001.1"/>
</dbReference>
<evidence type="ECO:0000256" key="5">
    <source>
        <dbReference type="ARBA" id="ARBA00022723"/>
    </source>
</evidence>
<protein>
    <submittedName>
        <fullName evidence="14">CCA-adding protein</fullName>
    </submittedName>
</protein>
<evidence type="ECO:0000256" key="11">
    <source>
        <dbReference type="RuleBase" id="RU003953"/>
    </source>
</evidence>
<reference evidence="14 15" key="1">
    <citation type="submission" date="2019-10" db="EMBL/GenBank/DDBJ databases">
        <title>Genome diversity of Sutterella seckii.</title>
        <authorList>
            <person name="Chaplin A.V."/>
            <person name="Sokolova S.R."/>
            <person name="Mosin K.A."/>
            <person name="Ivanova E.L."/>
            <person name="Kochetkova T.O."/>
            <person name="Goltsov A.Y."/>
            <person name="Trofimov D.Y."/>
            <person name="Efimov B.A."/>
        </authorList>
    </citation>
    <scope>NUCLEOTIDE SEQUENCE [LARGE SCALE GENOMIC DNA]</scope>
    <source>
        <strain evidence="14 15">ASD393</strain>
    </source>
</reference>
<evidence type="ECO:0000256" key="10">
    <source>
        <dbReference type="ARBA" id="ARBA00022884"/>
    </source>
</evidence>
<evidence type="ECO:0000256" key="1">
    <source>
        <dbReference type="ARBA" id="ARBA00001946"/>
    </source>
</evidence>
<gene>
    <name evidence="14" type="ORF">GBM95_00395</name>
</gene>
<organism evidence="14 15">
    <name type="scientific">Sutterella seckii</name>
    <dbReference type="NCBI Taxonomy" id="1944635"/>
    <lineage>
        <taxon>Bacteria</taxon>
        <taxon>Pseudomonadati</taxon>
        <taxon>Pseudomonadota</taxon>
        <taxon>Betaproteobacteria</taxon>
        <taxon>Burkholderiales</taxon>
        <taxon>Sutterellaceae</taxon>
        <taxon>Sutterella</taxon>
    </lineage>
</organism>
<feature type="domain" description="tRNA nucleotidyltransferase/poly(A) polymerase RNA and SrmB- binding" evidence="13">
    <location>
        <begin position="152"/>
        <end position="213"/>
    </location>
</feature>
<dbReference type="GO" id="GO:0004810">
    <property type="term" value="F:CCA tRNA nucleotidyltransferase activity"/>
    <property type="evidence" value="ECO:0007669"/>
    <property type="project" value="InterPro"/>
</dbReference>
<evidence type="ECO:0000259" key="13">
    <source>
        <dbReference type="Pfam" id="PF12627"/>
    </source>
</evidence>
<dbReference type="Proteomes" id="UP000430564">
    <property type="component" value="Unassembled WGS sequence"/>
</dbReference>
<evidence type="ECO:0000256" key="8">
    <source>
        <dbReference type="ARBA" id="ARBA00022840"/>
    </source>
</evidence>
<dbReference type="GO" id="GO:0042245">
    <property type="term" value="P:RNA repair"/>
    <property type="evidence" value="ECO:0007669"/>
    <property type="project" value="UniProtKB-KW"/>
</dbReference>
<evidence type="ECO:0000256" key="7">
    <source>
        <dbReference type="ARBA" id="ARBA00022800"/>
    </source>
</evidence>
<dbReference type="GO" id="GO:0001680">
    <property type="term" value="P:tRNA 3'-terminal CCA addition"/>
    <property type="evidence" value="ECO:0007669"/>
    <property type="project" value="InterPro"/>
</dbReference>
<name>A0A6I1EWB9_9BURK</name>
<feature type="domain" description="Poly A polymerase head" evidence="12">
    <location>
        <begin position="3"/>
        <end position="127"/>
    </location>
</feature>
<keyword evidence="10 11" id="KW-0694">RNA-binding</keyword>
<dbReference type="PANTHER" id="PTHR47545:SF1">
    <property type="entry name" value="MULTIFUNCTIONAL CCA PROTEIN"/>
    <property type="match status" value="1"/>
</dbReference>
<dbReference type="OrthoDB" id="9805698at2"/>
<dbReference type="AlphaFoldDB" id="A0A6I1EWB9"/>
<keyword evidence="2 11" id="KW-0808">Transferase</keyword>